<dbReference type="AlphaFoldDB" id="A0AB38D116"/>
<accession>A0AB38D116</accession>
<dbReference type="Pfam" id="PF23771">
    <property type="entry name" value="DUF7168"/>
    <property type="match status" value="1"/>
</dbReference>
<evidence type="ECO:0000256" key="1">
    <source>
        <dbReference type="SAM" id="MobiDB-lite"/>
    </source>
</evidence>
<proteinExistence type="predicted"/>
<organism evidence="4 5">
    <name type="scientific">Mycobacteroides abscessus subsp. abscessus</name>
    <dbReference type="NCBI Taxonomy" id="1185650"/>
    <lineage>
        <taxon>Bacteria</taxon>
        <taxon>Bacillati</taxon>
        <taxon>Actinomycetota</taxon>
        <taxon>Actinomycetes</taxon>
        <taxon>Mycobacteriales</taxon>
        <taxon>Mycobacteriaceae</taxon>
        <taxon>Mycobacteroides</taxon>
        <taxon>Mycobacteroides abscessus</taxon>
    </lineage>
</organism>
<protein>
    <submittedName>
        <fullName evidence="4">Protein of uncharacterized function (DUF2786)</fullName>
    </submittedName>
</protein>
<feature type="domain" description="DUF7168" evidence="3">
    <location>
        <begin position="76"/>
        <end position="197"/>
    </location>
</feature>
<reference evidence="4 5" key="1">
    <citation type="submission" date="2016-11" db="EMBL/GenBank/DDBJ databases">
        <authorList>
            <consortium name="Pathogen Informatics"/>
        </authorList>
    </citation>
    <scope>NUCLEOTIDE SEQUENCE [LARGE SCALE GENOMIC DNA]</scope>
    <source>
        <strain evidence="4 5">104</strain>
    </source>
</reference>
<dbReference type="Pfam" id="PF10979">
    <property type="entry name" value="DUF2786"/>
    <property type="match status" value="1"/>
</dbReference>
<sequence length="254" mass="28926">MDDNKRAKITEKVAKLLRQAEDVAGTPEEGVFQARAFEIVAKYGLDMAQIHARKEGLDISDLPGAVEWSLFVRGKYQSAQALLLHGMARALHCRTVYSNSGGTYHVWVYGVPHHIERLQFLWEMLRPQMVRLVEAVRPSSEYQRIHERYDWATDTFTTKVVKDAGRLKTYRRSWLAGYAQTIESRICEQETIAIESVGGAAIVLYRGDEQRAELAMQDAHPRARQAKTRTRFDRDGYSHGQRDGSQAEFARAIG</sequence>
<evidence type="ECO:0000313" key="5">
    <source>
        <dbReference type="Proteomes" id="UP000185210"/>
    </source>
</evidence>
<comment type="caution">
    <text evidence="4">The sequence shown here is derived from an EMBL/GenBank/DDBJ whole genome shotgun (WGS) entry which is preliminary data.</text>
</comment>
<name>A0AB38D116_9MYCO</name>
<evidence type="ECO:0000313" key="4">
    <source>
        <dbReference type="EMBL" id="SIB20046.1"/>
    </source>
</evidence>
<evidence type="ECO:0000259" key="2">
    <source>
        <dbReference type="Pfam" id="PF10979"/>
    </source>
</evidence>
<dbReference type="Proteomes" id="UP000185210">
    <property type="component" value="Unassembled WGS sequence"/>
</dbReference>
<feature type="region of interest" description="Disordered" evidence="1">
    <location>
        <begin position="217"/>
        <end position="254"/>
    </location>
</feature>
<dbReference type="EMBL" id="FSHM01000004">
    <property type="protein sequence ID" value="SIB20046.1"/>
    <property type="molecule type" value="Genomic_DNA"/>
</dbReference>
<feature type="compositionally biased region" description="Basic and acidic residues" evidence="1">
    <location>
        <begin position="230"/>
        <end position="242"/>
    </location>
</feature>
<dbReference type="InterPro" id="IPR024498">
    <property type="entry name" value="DUF2786"/>
</dbReference>
<gene>
    <name evidence="4" type="ORF">SAMEA2070301_03210</name>
</gene>
<dbReference type="RefSeq" id="WP_074292963.1">
    <property type="nucleotide sequence ID" value="NZ_FSFF01000001.1"/>
</dbReference>
<feature type="domain" description="DUF2786" evidence="2">
    <location>
        <begin position="8"/>
        <end position="47"/>
    </location>
</feature>
<dbReference type="InterPro" id="IPR055592">
    <property type="entry name" value="DUF7168"/>
</dbReference>
<evidence type="ECO:0000259" key="3">
    <source>
        <dbReference type="Pfam" id="PF23771"/>
    </source>
</evidence>